<dbReference type="Proteomes" id="UP000464495">
    <property type="component" value="Chromosome"/>
</dbReference>
<feature type="transmembrane region" description="Helical" evidence="8">
    <location>
        <begin position="297"/>
        <end position="319"/>
    </location>
</feature>
<feature type="transmembrane region" description="Helical" evidence="8">
    <location>
        <begin position="143"/>
        <end position="166"/>
    </location>
</feature>
<keyword evidence="5 8" id="KW-0812">Transmembrane</keyword>
<gene>
    <name evidence="9" type="ORF">GO499_18535</name>
</gene>
<reference evidence="9 10" key="1">
    <citation type="submission" date="2019-12" db="EMBL/GenBank/DDBJ databases">
        <title>Complete genome sequence of Algicella marina strain 9Alg 56(T) isolated from the red alga Tichocarpus crinitus.</title>
        <authorList>
            <person name="Kim S.-G."/>
            <person name="Nedashkovskaya O.I."/>
        </authorList>
    </citation>
    <scope>NUCLEOTIDE SEQUENCE [LARGE SCALE GENOMIC DNA]</scope>
    <source>
        <strain evidence="9 10">9Alg 56</strain>
    </source>
</reference>
<evidence type="ECO:0000256" key="2">
    <source>
        <dbReference type="ARBA" id="ARBA00007935"/>
    </source>
</evidence>
<sequence>MPSRWTACSCSASARAPRWRRGNLHVRSIPKTPPRWVNDVALAERITDGPRIGAKPLLLCGLLAAALAAAVAELVLGPVAVPLAELQAWLAGRADAGTAAILGQIRAPRMVLALLVGTGLALAGTTLQGILRNPLADPGLIGVTAGASLGAVTVIVLGGAFFAGVPTFLRPYLLPCGAFLGAATVTGFVFLVSRRGGQTSVATLILAGVAINAVCFAGVGALTYISDDQQLRNLTFWQMGSLGGASWPVVLVTAPVITVSAYLLHRLATPLDLFQLGERAAFHSGVDTERVKLKAGLLTALAVGSATAAAGPIGFIGLVAPHMARLVLGAQHHWVLPGAALLGTALLLAADLVVRLAVPPAEPPIGLATALIGGPFFLWLLLTRLRGLTHV</sequence>
<accession>A0A6P1T4U8</accession>
<evidence type="ECO:0000256" key="7">
    <source>
        <dbReference type="ARBA" id="ARBA00023136"/>
    </source>
</evidence>
<keyword evidence="7 8" id="KW-0472">Membrane</keyword>
<dbReference type="CDD" id="cd06550">
    <property type="entry name" value="TM_ABC_iron-siderophores_like"/>
    <property type="match status" value="1"/>
</dbReference>
<feature type="transmembrane region" description="Helical" evidence="8">
    <location>
        <begin position="245"/>
        <end position="264"/>
    </location>
</feature>
<evidence type="ECO:0000313" key="10">
    <source>
        <dbReference type="Proteomes" id="UP000464495"/>
    </source>
</evidence>
<evidence type="ECO:0000256" key="8">
    <source>
        <dbReference type="SAM" id="Phobius"/>
    </source>
</evidence>
<evidence type="ECO:0000313" key="9">
    <source>
        <dbReference type="EMBL" id="QHQ37037.1"/>
    </source>
</evidence>
<comment type="subcellular location">
    <subcellularLocation>
        <location evidence="1">Cell membrane</location>
        <topology evidence="1">Multi-pass membrane protein</topology>
    </subcellularLocation>
</comment>
<dbReference type="AlphaFoldDB" id="A0A6P1T4U8"/>
<feature type="transmembrane region" description="Helical" evidence="8">
    <location>
        <begin position="57"/>
        <end position="81"/>
    </location>
</feature>
<keyword evidence="4" id="KW-1003">Cell membrane</keyword>
<feature type="transmembrane region" description="Helical" evidence="8">
    <location>
        <begin position="172"/>
        <end position="192"/>
    </location>
</feature>
<dbReference type="GO" id="GO:0022857">
    <property type="term" value="F:transmembrane transporter activity"/>
    <property type="evidence" value="ECO:0007669"/>
    <property type="project" value="InterPro"/>
</dbReference>
<dbReference type="FunFam" id="1.10.3470.10:FF:000001">
    <property type="entry name" value="Vitamin B12 ABC transporter permease BtuC"/>
    <property type="match status" value="1"/>
</dbReference>
<dbReference type="Gene3D" id="1.10.3470.10">
    <property type="entry name" value="ABC transporter involved in vitamin B12 uptake, BtuC"/>
    <property type="match status" value="1"/>
</dbReference>
<evidence type="ECO:0000256" key="3">
    <source>
        <dbReference type="ARBA" id="ARBA00022448"/>
    </source>
</evidence>
<keyword evidence="3" id="KW-0813">Transport</keyword>
<dbReference type="PANTHER" id="PTHR30472">
    <property type="entry name" value="FERRIC ENTEROBACTIN TRANSPORT SYSTEM PERMEASE PROTEIN"/>
    <property type="match status" value="1"/>
</dbReference>
<dbReference type="KEGG" id="amaq:GO499_18535"/>
<feature type="transmembrane region" description="Helical" evidence="8">
    <location>
        <begin position="365"/>
        <end position="382"/>
    </location>
</feature>
<feature type="transmembrane region" description="Helical" evidence="8">
    <location>
        <begin position="204"/>
        <end position="225"/>
    </location>
</feature>
<dbReference type="GO" id="GO:0005886">
    <property type="term" value="C:plasma membrane"/>
    <property type="evidence" value="ECO:0007669"/>
    <property type="project" value="UniProtKB-SubCell"/>
</dbReference>
<dbReference type="SUPFAM" id="SSF81345">
    <property type="entry name" value="ABC transporter involved in vitamin B12 uptake, BtuC"/>
    <property type="match status" value="1"/>
</dbReference>
<dbReference type="PANTHER" id="PTHR30472:SF25">
    <property type="entry name" value="ABC TRANSPORTER PERMEASE PROTEIN MJ0876-RELATED"/>
    <property type="match status" value="1"/>
</dbReference>
<organism evidence="9 10">
    <name type="scientific">Algicella marina</name>
    <dbReference type="NCBI Taxonomy" id="2683284"/>
    <lineage>
        <taxon>Bacteria</taxon>
        <taxon>Pseudomonadati</taxon>
        <taxon>Pseudomonadota</taxon>
        <taxon>Alphaproteobacteria</taxon>
        <taxon>Rhodobacterales</taxon>
        <taxon>Paracoccaceae</taxon>
        <taxon>Algicella</taxon>
    </lineage>
</organism>
<keyword evidence="10" id="KW-1185">Reference proteome</keyword>
<protein>
    <submittedName>
        <fullName evidence="9">Iron chelate uptake ABC transporter family permease subunit</fullName>
    </submittedName>
</protein>
<dbReference type="InterPro" id="IPR000522">
    <property type="entry name" value="ABC_transptr_permease_BtuC"/>
</dbReference>
<keyword evidence="6 8" id="KW-1133">Transmembrane helix</keyword>
<dbReference type="InterPro" id="IPR037294">
    <property type="entry name" value="ABC_BtuC-like"/>
</dbReference>
<evidence type="ECO:0000256" key="6">
    <source>
        <dbReference type="ARBA" id="ARBA00022989"/>
    </source>
</evidence>
<dbReference type="GO" id="GO:0033214">
    <property type="term" value="P:siderophore-iron import into cell"/>
    <property type="evidence" value="ECO:0007669"/>
    <property type="project" value="TreeGrafter"/>
</dbReference>
<dbReference type="Pfam" id="PF01032">
    <property type="entry name" value="FecCD"/>
    <property type="match status" value="1"/>
</dbReference>
<feature type="transmembrane region" description="Helical" evidence="8">
    <location>
        <begin position="110"/>
        <end position="131"/>
    </location>
</feature>
<evidence type="ECO:0000256" key="4">
    <source>
        <dbReference type="ARBA" id="ARBA00022475"/>
    </source>
</evidence>
<comment type="similarity">
    <text evidence="2">Belongs to the binding-protein-dependent transport system permease family. FecCD subfamily.</text>
</comment>
<name>A0A6P1T4U8_9RHOB</name>
<evidence type="ECO:0000256" key="1">
    <source>
        <dbReference type="ARBA" id="ARBA00004651"/>
    </source>
</evidence>
<proteinExistence type="inferred from homology"/>
<evidence type="ECO:0000256" key="5">
    <source>
        <dbReference type="ARBA" id="ARBA00022692"/>
    </source>
</evidence>
<dbReference type="EMBL" id="CP046620">
    <property type="protein sequence ID" value="QHQ37037.1"/>
    <property type="molecule type" value="Genomic_DNA"/>
</dbReference>
<feature type="transmembrane region" description="Helical" evidence="8">
    <location>
        <begin position="339"/>
        <end position="358"/>
    </location>
</feature>